<name>A0A3N0CG11_9ACTN</name>
<keyword evidence="1" id="KW-0378">Hydrolase</keyword>
<evidence type="ECO:0000313" key="5">
    <source>
        <dbReference type="EMBL" id="RNL62388.1"/>
    </source>
</evidence>
<feature type="region of interest" description="Disordered" evidence="3">
    <location>
        <begin position="707"/>
        <end position="728"/>
    </location>
</feature>
<dbReference type="PROSITE" id="PS50853">
    <property type="entry name" value="FN3"/>
    <property type="match status" value="1"/>
</dbReference>
<dbReference type="CDD" id="cd00063">
    <property type="entry name" value="FN3"/>
    <property type="match status" value="1"/>
</dbReference>
<feature type="domain" description="Fibronectin type-III" evidence="4">
    <location>
        <begin position="481"/>
        <end position="579"/>
    </location>
</feature>
<keyword evidence="2" id="KW-0119">Carbohydrate metabolism</keyword>
<evidence type="ECO:0000313" key="6">
    <source>
        <dbReference type="Proteomes" id="UP000267128"/>
    </source>
</evidence>
<evidence type="ECO:0000256" key="1">
    <source>
        <dbReference type="ARBA" id="ARBA00023295"/>
    </source>
</evidence>
<feature type="compositionally biased region" description="Polar residues" evidence="3">
    <location>
        <begin position="711"/>
        <end position="724"/>
    </location>
</feature>
<gene>
    <name evidence="5" type="ORF">EFK50_11470</name>
</gene>
<dbReference type="Proteomes" id="UP000267128">
    <property type="component" value="Unassembled WGS sequence"/>
</dbReference>
<evidence type="ECO:0000256" key="2">
    <source>
        <dbReference type="ARBA" id="ARBA00023326"/>
    </source>
</evidence>
<dbReference type="InterPro" id="IPR036116">
    <property type="entry name" value="FN3_sf"/>
</dbReference>
<keyword evidence="1" id="KW-0326">Glycosidase</keyword>
<dbReference type="SUPFAM" id="SSF82171">
    <property type="entry name" value="DPP6 N-terminal domain-like"/>
    <property type="match status" value="1"/>
</dbReference>
<evidence type="ECO:0000259" key="4">
    <source>
        <dbReference type="PROSITE" id="PS50853"/>
    </source>
</evidence>
<dbReference type="InterPro" id="IPR013783">
    <property type="entry name" value="Ig-like_fold"/>
</dbReference>
<dbReference type="Gene3D" id="2.120.10.30">
    <property type="entry name" value="TolB, C-terminal domain"/>
    <property type="match status" value="1"/>
</dbReference>
<dbReference type="InterPro" id="IPR011042">
    <property type="entry name" value="6-blade_b-propeller_TolB-like"/>
</dbReference>
<dbReference type="SUPFAM" id="SSF49265">
    <property type="entry name" value="Fibronectin type III"/>
    <property type="match status" value="1"/>
</dbReference>
<reference evidence="5 6" key="1">
    <citation type="submission" date="2018-11" db="EMBL/GenBank/DDBJ databases">
        <authorList>
            <person name="Li F."/>
        </authorList>
    </citation>
    <scope>NUCLEOTIDE SEQUENCE [LARGE SCALE GENOMIC DNA]</scope>
    <source>
        <strain evidence="5 6">Gsoil 097</strain>
    </source>
</reference>
<dbReference type="GO" id="GO:0000272">
    <property type="term" value="P:polysaccharide catabolic process"/>
    <property type="evidence" value="ECO:0007669"/>
    <property type="project" value="UniProtKB-KW"/>
</dbReference>
<dbReference type="GO" id="GO:0016798">
    <property type="term" value="F:hydrolase activity, acting on glycosyl bonds"/>
    <property type="evidence" value="ECO:0007669"/>
    <property type="project" value="UniProtKB-KW"/>
</dbReference>
<dbReference type="SMART" id="SM00060">
    <property type="entry name" value="FN3"/>
    <property type="match status" value="1"/>
</dbReference>
<dbReference type="Gene3D" id="2.60.40.10">
    <property type="entry name" value="Immunoglobulins"/>
    <property type="match status" value="3"/>
</dbReference>
<feature type="compositionally biased region" description="Basic and acidic residues" evidence="3">
    <location>
        <begin position="1442"/>
        <end position="1457"/>
    </location>
</feature>
<dbReference type="InterPro" id="IPR003961">
    <property type="entry name" value="FN3_dom"/>
</dbReference>
<dbReference type="Gene3D" id="2.60.40.1120">
    <property type="entry name" value="Carboxypeptidase-like, regulatory domain"/>
    <property type="match status" value="1"/>
</dbReference>
<organism evidence="5 6">
    <name type="scientific">Nocardioides marmoriginsengisoli</name>
    <dbReference type="NCBI Taxonomy" id="661483"/>
    <lineage>
        <taxon>Bacteria</taxon>
        <taxon>Bacillati</taxon>
        <taxon>Actinomycetota</taxon>
        <taxon>Actinomycetes</taxon>
        <taxon>Propionibacteriales</taxon>
        <taxon>Nocardioidaceae</taxon>
        <taxon>Nocardioides</taxon>
    </lineage>
</organism>
<sequence>MASWRADDAALAADGSVVVFASEADDLLGDDGSTWGEAYLWTRATGTTTRIARPTATGGHVQAVDVSGDGDRLVLLIGPDWSEEDQSMRLVTQNLRTGATLATRRIPTSAFGAEISEDGSTVAWIEDDADGTPRLLLAPATTLAPAHARDDWGNGQPSLDRTGEHVLYRDGDGRLVIATGAGASVEVPTPDGTTVRNARLSSDGSTAVYDDAAYDEGNDAAAVWSTRLPDGVPTLVAGSEPAEGEEPTESPLGHRAVWPAVSADGSTIALWLDQGVQAAVRTSGEADTTAPTWPAGAKLTAEPHTDDAVRLRWPEASDDVLLRGYELTADGRPLVNLGPARTSYDVPVRRNDPTPVQYAVRAADAAGNLSAALETTARGAAVLTVDRDGVDALRLDWAGSDRADVTGYRVLRADGGGRVDGSVGDPADLTEIARTTKDEAHLVDEGLRLLRWYDYRVDLVLADGSTAPWTAVASEHTELPGPGPLTIDEVRSGSARLTWAPAPSTMPLQHFVVERQQQSPDREYDWTEVGTRTPDQSAVLVDADLKPRSTYLWRVRAVLDLGWPTRDWTEHALGSTAGEGLTDWDIEAERTADGAALVLGTELVATAAGEPGMGAEVRLWEQSKPAEGEAPAVTLPLAEVAAGRYRSAGYVLDGTALKAVGKAEVVLFEGERRFSRSGTVGPISGRLDLDIAESAEELPPVELVLRGPKGTQRQPATAGSSPSVPLSPGRWDLSLAAADGDVLATRLGIDVAAATPQDLTVTPERHAELAVTVTGSPLLLRKVVVRNAAGTVLATRPVNPGTGTVTIPGLPRRTEVTVQARLDDQAQQVSQPTETVRLGVGRQELTLTSEALPTSRVRALVTGSGGPLADAAVAVTQKVDGRDWRFTGRTDATGRVTVDALSGDANVRATAERFLASGAEVRLVAGETADVELDLVPAPTYLIRPQVFTTNAGGQPTPQPMDWSTNYHLHVDLTANGRPLKAAPAVAYAGNEGETVKLCADGFERGLSATCASVKLGTESEVPLRIDLTQAGLATGRLVDTAGAAVTGSTATVYKVESTGMRHLATVYSYSANPLVGIALPGVYQVVFAAGAGTSSPMQFSVSGGSVVDLGTVRLAGGSPTGRGATFDALPDPVLPGGRLTYRVSIPGTAWPNRTALKVTVPSGTTPSNDGVVVDGKPVGATRSGNELTIPVSGSGATVIRYSVDVAADVPAGRLSSIVRLVHDNGATTSELGSVAGTVAGVTVSGPRIVTEPEVRLNGTAPPGATVSLAVDGGAEVRSATAGPGGRWTVSVPLAHSQRGSRHEVLASVEHAGQRLVSTPFPVRFDPTFVQPDRVVIDNIGVTAAGSRSIAFDPSEGVAAFTMVYIPSHPIRVRAEFADASRIHDFVAHVGSTQAAGTCDATSCTAEVRPATSADVGDIWVDYDSDALPRASIEEVTAPSEEELRHNTREPFNDPRPLEPAASNQLRFALGATGVDVTATVGGAADVEYTTTPADERMLARTGVPAYGMGITGEQTADGIELRLKAAVPRDFIAGGAGARTLGLSKKQVDLIELAFKLKAGAQIGVDQLKHLFDAGDEEEEFVRMEDYIRTQIEPCSPDIARELYNDVRFSRATVIYYRLTSDALNALGLLGGSWTTMAEGLVKTLVETLIGELMDMGIGNMISDEVDSTKKRVYNKPRCDKRIKWIPPEFKFPKATPTWIFDPSGYVYEALGANRIEGVKATVLAGASEQGPWTEWDAAAFGQSNPQRTTADGRYGWDVTPGWWKVRYEKDGYRTTESEAMEVLPERYDVNIDLHRTARPALASASLANGAAEVAFDTWMSVDSVSAGLRVESGGTRVAGTVQPVAAETSPRGVALAKTFRFVPTKAFTPGQRLRLTVASGTLDHGRVDLGADAVRELTVPGTPPPAEPGWCSATTLTLSATQVRKGQPVTARVSTRKLALVGFYARTAPAMSYRLVGYGFTWFGGTASFTLRPSATTSVYARPFGCKSASEPRTVTVR</sequence>
<comment type="caution">
    <text evidence="5">The sequence shown here is derived from an EMBL/GenBank/DDBJ whole genome shotgun (WGS) entry which is preliminary data.</text>
</comment>
<dbReference type="EMBL" id="RJSE01000007">
    <property type="protein sequence ID" value="RNL62388.1"/>
    <property type="molecule type" value="Genomic_DNA"/>
</dbReference>
<accession>A0A3N0CG11</accession>
<feature type="region of interest" description="Disordered" evidence="3">
    <location>
        <begin position="1437"/>
        <end position="1460"/>
    </location>
</feature>
<protein>
    <recommendedName>
        <fullName evidence="4">Fibronectin type-III domain-containing protein</fullName>
    </recommendedName>
</protein>
<evidence type="ECO:0000256" key="3">
    <source>
        <dbReference type="SAM" id="MobiDB-lite"/>
    </source>
</evidence>
<proteinExistence type="predicted"/>
<keyword evidence="6" id="KW-1185">Reference proteome</keyword>
<keyword evidence="2" id="KW-0624">Polysaccharide degradation</keyword>